<reference evidence="2 3" key="1">
    <citation type="submission" date="2021-07" db="EMBL/GenBank/DDBJ databases">
        <authorList>
            <person name="Imarazene B."/>
            <person name="Zahm M."/>
            <person name="Klopp C."/>
            <person name="Cabau C."/>
            <person name="Beille S."/>
            <person name="Jouanno E."/>
            <person name="Castinel A."/>
            <person name="Lluch J."/>
            <person name="Gil L."/>
            <person name="Kuchtly C."/>
            <person name="Lopez Roques C."/>
            <person name="Donnadieu C."/>
            <person name="Parrinello H."/>
            <person name="Journot L."/>
            <person name="Du K."/>
            <person name="Schartl M."/>
            <person name="Retaux S."/>
            <person name="Guiguen Y."/>
        </authorList>
    </citation>
    <scope>NUCLEOTIDE SEQUENCE [LARGE SCALE GENOMIC DNA]</scope>
    <source>
        <strain evidence="2">Pach_M1</strain>
        <tissue evidence="2">Testis</tissue>
    </source>
</reference>
<name>A0A8T2KUB3_ASTMX</name>
<evidence type="ECO:0000256" key="1">
    <source>
        <dbReference type="SAM" id="MobiDB-lite"/>
    </source>
</evidence>
<protein>
    <submittedName>
        <fullName evidence="2">Uncharacterized protein</fullName>
    </submittedName>
</protein>
<accession>A0A8T2KUB3</accession>
<feature type="region of interest" description="Disordered" evidence="1">
    <location>
        <begin position="64"/>
        <end position="114"/>
    </location>
</feature>
<feature type="compositionally biased region" description="Polar residues" evidence="1">
    <location>
        <begin position="98"/>
        <end position="114"/>
    </location>
</feature>
<evidence type="ECO:0000313" key="3">
    <source>
        <dbReference type="Proteomes" id="UP000752171"/>
    </source>
</evidence>
<comment type="caution">
    <text evidence="2">The sequence shown here is derived from an EMBL/GenBank/DDBJ whole genome shotgun (WGS) entry which is preliminary data.</text>
</comment>
<dbReference type="AlphaFoldDB" id="A0A8T2KUB3"/>
<sequence length="122" mass="13529">MHVRAIAHTLAYTGKTLSMGTPSRALSTARRKTSSTHSGLPTATELQIELLTLRRLNQHQMFLRKRRWPGSPAGMGGLRKKHQKYAAGSAASHGQAGWNSSKPSAQNKEFTQNQELLQRCYT</sequence>
<feature type="compositionally biased region" description="Low complexity" evidence="1">
    <location>
        <begin position="86"/>
        <end position="97"/>
    </location>
</feature>
<dbReference type="EMBL" id="JAICCE010000021">
    <property type="protein sequence ID" value="KAG9262247.1"/>
    <property type="molecule type" value="Genomic_DNA"/>
</dbReference>
<proteinExistence type="predicted"/>
<gene>
    <name evidence="2" type="ORF">AMEX_G24002</name>
</gene>
<evidence type="ECO:0000313" key="2">
    <source>
        <dbReference type="EMBL" id="KAG9262247.1"/>
    </source>
</evidence>
<feature type="region of interest" description="Disordered" evidence="1">
    <location>
        <begin position="22"/>
        <end position="41"/>
    </location>
</feature>
<dbReference type="Proteomes" id="UP000752171">
    <property type="component" value="Unassembled WGS sequence"/>
</dbReference>
<organism evidence="2 3">
    <name type="scientific">Astyanax mexicanus</name>
    <name type="common">Blind cave fish</name>
    <name type="synonym">Astyanax fasciatus mexicanus</name>
    <dbReference type="NCBI Taxonomy" id="7994"/>
    <lineage>
        <taxon>Eukaryota</taxon>
        <taxon>Metazoa</taxon>
        <taxon>Chordata</taxon>
        <taxon>Craniata</taxon>
        <taxon>Vertebrata</taxon>
        <taxon>Euteleostomi</taxon>
        <taxon>Actinopterygii</taxon>
        <taxon>Neopterygii</taxon>
        <taxon>Teleostei</taxon>
        <taxon>Ostariophysi</taxon>
        <taxon>Characiformes</taxon>
        <taxon>Characoidei</taxon>
        <taxon>Acestrorhamphidae</taxon>
        <taxon>Acestrorhamphinae</taxon>
        <taxon>Astyanax</taxon>
    </lineage>
</organism>